<comment type="caution">
    <text evidence="3">The sequence shown here is derived from an EMBL/GenBank/DDBJ whole genome shotgun (WGS) entry which is preliminary data.</text>
</comment>
<keyword evidence="2" id="KW-0732">Signal</keyword>
<evidence type="ECO:0000256" key="1">
    <source>
        <dbReference type="SAM" id="MobiDB-lite"/>
    </source>
</evidence>
<reference evidence="3" key="1">
    <citation type="journal article" date="2020" name="Science">
        <title>Unexpected conservation and global transmission of agrobacterial virulence plasmids.</title>
        <authorList>
            <person name="Weisberg A.J."/>
            <person name="Davis E.W. 2nd"/>
            <person name="Tabima J."/>
            <person name="Belcher M.S."/>
            <person name="Miller M."/>
            <person name="Kuo C.H."/>
            <person name="Loper J.E."/>
            <person name="Grunwald N.J."/>
            <person name="Putnam M.L."/>
            <person name="Chang J.H."/>
        </authorList>
    </citation>
    <scope>NUCLEOTIDE SEQUENCE</scope>
    <source>
        <strain evidence="3">17-1853-1a</strain>
    </source>
</reference>
<dbReference type="PROSITE" id="PS51257">
    <property type="entry name" value="PROKAR_LIPOPROTEIN"/>
    <property type="match status" value="1"/>
</dbReference>
<evidence type="ECO:0000256" key="2">
    <source>
        <dbReference type="SAM" id="SignalP"/>
    </source>
</evidence>
<proteinExistence type="predicted"/>
<feature type="compositionally biased region" description="Polar residues" evidence="1">
    <location>
        <begin position="105"/>
        <end position="115"/>
    </location>
</feature>
<evidence type="ECO:0000313" key="4">
    <source>
        <dbReference type="Proteomes" id="UP000702952"/>
    </source>
</evidence>
<sequence>MSRTGFTRPFQTFVVSVLVIPALALTLSACNTTEALTPQVNVGHDSSQSTPVTQGDLDQMAAAADRAPAGAPATASSVPAYAPQNSLQAQAQALSNGNEYGEPLGQTQSTGQSAGHSPASTQPPPPQQTAALAPAASGNTIRFLPIIGAPVQAVTPLSRQLGAEARAKGLTIRASNDNSAENILKGYFSAFADGSEVNIIYVWDVLDANGVRLHRLQGQETVAAKGSDPWAAATDRVMQDIAAKTLNEYSSWKQSQRG</sequence>
<evidence type="ECO:0000313" key="3">
    <source>
        <dbReference type="EMBL" id="NTC30059.1"/>
    </source>
</evidence>
<feature type="region of interest" description="Disordered" evidence="1">
    <location>
        <begin position="97"/>
        <end position="134"/>
    </location>
</feature>
<accession>A0AA44F7N2</accession>
<feature type="chain" id="PRO_5041307381" description="Lipoprotein" evidence="2">
    <location>
        <begin position="25"/>
        <end position="258"/>
    </location>
</feature>
<dbReference type="Proteomes" id="UP000702952">
    <property type="component" value="Unassembled WGS sequence"/>
</dbReference>
<evidence type="ECO:0008006" key="5">
    <source>
        <dbReference type="Google" id="ProtNLM"/>
    </source>
</evidence>
<dbReference type="AlphaFoldDB" id="A0AA44F7N2"/>
<name>A0AA44F7N2_AGRTU</name>
<gene>
    <name evidence="3" type="ORF">G6M46_18150</name>
</gene>
<dbReference type="RefSeq" id="WP_174018931.1">
    <property type="nucleotide sequence ID" value="NZ_JAAMAW010000015.1"/>
</dbReference>
<feature type="signal peptide" evidence="2">
    <location>
        <begin position="1"/>
        <end position="24"/>
    </location>
</feature>
<protein>
    <recommendedName>
        <fullName evidence="5">Lipoprotein</fullName>
    </recommendedName>
</protein>
<dbReference type="EMBL" id="JAAMAY010000030">
    <property type="protein sequence ID" value="NTC30059.1"/>
    <property type="molecule type" value="Genomic_DNA"/>
</dbReference>
<organism evidence="3 4">
    <name type="scientific">Agrobacterium tumefaciens</name>
    <dbReference type="NCBI Taxonomy" id="358"/>
    <lineage>
        <taxon>Bacteria</taxon>
        <taxon>Pseudomonadati</taxon>
        <taxon>Pseudomonadota</taxon>
        <taxon>Alphaproteobacteria</taxon>
        <taxon>Hyphomicrobiales</taxon>
        <taxon>Rhizobiaceae</taxon>
        <taxon>Rhizobium/Agrobacterium group</taxon>
        <taxon>Agrobacterium</taxon>
        <taxon>Agrobacterium tumefaciens complex</taxon>
    </lineage>
</organism>